<dbReference type="InterPro" id="IPR023346">
    <property type="entry name" value="Lysozyme-like_dom_sf"/>
</dbReference>
<evidence type="ECO:0000313" key="2">
    <source>
        <dbReference type="EMBL" id="GAL83686.1"/>
    </source>
</evidence>
<reference evidence="2 3" key="1">
    <citation type="submission" date="2014-09" db="EMBL/GenBank/DDBJ databases">
        <title>Sporocytophaga myxococcoides PG-01 genome sequencing.</title>
        <authorList>
            <person name="Liu L."/>
            <person name="Gao P.J."/>
            <person name="Chen G.J."/>
            <person name="Wang L.S."/>
        </authorList>
    </citation>
    <scope>NUCLEOTIDE SEQUENCE [LARGE SCALE GENOMIC DNA]</scope>
    <source>
        <strain evidence="2 3">PG-01</strain>
    </source>
</reference>
<dbReference type="CDD" id="cd16894">
    <property type="entry name" value="MltD-like"/>
    <property type="match status" value="1"/>
</dbReference>
<dbReference type="OrthoDB" id="9815002at2"/>
<dbReference type="Proteomes" id="UP000030185">
    <property type="component" value="Unassembled WGS sequence"/>
</dbReference>
<keyword evidence="3" id="KW-1185">Reference proteome</keyword>
<dbReference type="EMBL" id="BBLT01000002">
    <property type="protein sequence ID" value="GAL83686.1"/>
    <property type="molecule type" value="Genomic_DNA"/>
</dbReference>
<dbReference type="eggNOG" id="COG0741">
    <property type="taxonomic scope" value="Bacteria"/>
</dbReference>
<protein>
    <recommendedName>
        <fullName evidence="1">Transglycosylase SLT domain-containing protein</fullName>
    </recommendedName>
</protein>
<evidence type="ECO:0000259" key="1">
    <source>
        <dbReference type="Pfam" id="PF01464"/>
    </source>
</evidence>
<sequence length="344" mass="39314">MNKSLTIGLTGILVCISGIGFYGTLAHKLEYIPEDQLRHQRKIKRIPEDMTFAGEMVHFKSPDAYLKYYRELKLNTQSNSSTRLLFRNVRIWLPEITRIVEAYGLHDDFKYLAVAESNLSNSVSPKGAAGFWQLTEPTALELGLIVNEEVDERYHPFRATKAACRFFKKSYKVFGNWTSVAASYNRGVGGLQRAFNNQSVNSYYDLALNDETSRYLFRVLAMKDLLNHPAKYGITVLRKQRPKMKLVRVDSSITNLDKFARLHKTDLVTLKEFNPWILGNKLTVSDKKMNFEVIIPLEATRIALKPQVDTNKLLIPDKDVDKLSNIMNGASIGEFEPDAFKNSY</sequence>
<accession>A0A098L9P5</accession>
<gene>
    <name evidence="2" type="ORF">MYP_913</name>
</gene>
<comment type="caution">
    <text evidence="2">The sequence shown here is derived from an EMBL/GenBank/DDBJ whole genome shotgun (WGS) entry which is preliminary data.</text>
</comment>
<dbReference type="SUPFAM" id="SSF53955">
    <property type="entry name" value="Lysozyme-like"/>
    <property type="match status" value="1"/>
</dbReference>
<feature type="domain" description="Transglycosylase SLT" evidence="1">
    <location>
        <begin position="109"/>
        <end position="199"/>
    </location>
</feature>
<evidence type="ECO:0000313" key="3">
    <source>
        <dbReference type="Proteomes" id="UP000030185"/>
    </source>
</evidence>
<dbReference type="Gene3D" id="1.10.530.10">
    <property type="match status" value="1"/>
</dbReference>
<name>A0A098L9P5_9BACT</name>
<dbReference type="STRING" id="153721.MYP_913"/>
<dbReference type="RefSeq" id="WP_052429942.1">
    <property type="nucleotide sequence ID" value="NZ_BBLT01000002.1"/>
</dbReference>
<dbReference type="AlphaFoldDB" id="A0A098L9P5"/>
<proteinExistence type="predicted"/>
<organism evidence="2 3">
    <name type="scientific">Sporocytophaga myxococcoides</name>
    <dbReference type="NCBI Taxonomy" id="153721"/>
    <lineage>
        <taxon>Bacteria</taxon>
        <taxon>Pseudomonadati</taxon>
        <taxon>Bacteroidota</taxon>
        <taxon>Cytophagia</taxon>
        <taxon>Cytophagales</taxon>
        <taxon>Cytophagaceae</taxon>
        <taxon>Sporocytophaga</taxon>
    </lineage>
</organism>
<dbReference type="InterPro" id="IPR008258">
    <property type="entry name" value="Transglycosylase_SLT_dom_1"/>
</dbReference>
<dbReference type="Pfam" id="PF01464">
    <property type="entry name" value="SLT"/>
    <property type="match status" value="1"/>
</dbReference>